<feature type="compositionally biased region" description="Low complexity" evidence="1">
    <location>
        <begin position="267"/>
        <end position="278"/>
    </location>
</feature>
<dbReference type="Gene3D" id="1.10.238.10">
    <property type="entry name" value="EF-hand"/>
    <property type="match status" value="1"/>
</dbReference>
<dbReference type="STRING" id="80966.ENSAPOP00000031369"/>
<evidence type="ECO:0000313" key="4">
    <source>
        <dbReference type="Ensembl" id="ENSAPOP00000031369.1"/>
    </source>
</evidence>
<dbReference type="Ensembl" id="ENSAPOT00000033274.1">
    <property type="protein sequence ID" value="ENSAPOP00000031369.1"/>
    <property type="gene ID" value="ENSAPOG00000000507.1"/>
</dbReference>
<dbReference type="SUPFAM" id="SSF47473">
    <property type="entry name" value="EF-hand"/>
    <property type="match status" value="1"/>
</dbReference>
<feature type="region of interest" description="Disordered" evidence="1">
    <location>
        <begin position="189"/>
        <end position="395"/>
    </location>
</feature>
<dbReference type="InParanoid" id="A0A3Q1GP99"/>
<reference evidence="4" key="1">
    <citation type="submission" date="2025-08" db="UniProtKB">
        <authorList>
            <consortium name="Ensembl"/>
        </authorList>
    </citation>
    <scope>IDENTIFICATION</scope>
</reference>
<feature type="compositionally biased region" description="Low complexity" evidence="1">
    <location>
        <begin position="212"/>
        <end position="240"/>
    </location>
</feature>
<dbReference type="InterPro" id="IPR002048">
    <property type="entry name" value="EF_hand_dom"/>
</dbReference>
<sequence>MLKPSHFILHLTGYISLCFLLQVHDHAAHRPSLCPRFLSHMKAHPENLIPPRYLSSKSVHQLPSQGKMQNPPAVAAPKSHMLAGCFHLNPERRTSGVQNAGLITGRRSAVVVPRLRLPATPPPSTINPTPPQPNTPQSDAERQKSKTSIAPASPSYLPPPPPPPIPPPPPPPEVPVREKLLQPAVVEPDSDLNIKPAGSTLSASPTSLSQGSLSDLSRPPSSLFSRSTDLSSGRSSVLSDKATADILDSDPEDSACLSPLQPSPTMLLPLASPATSSLHQSFSSTKPPLYEPLFGRTEPLSPRQASGFHLKSDKPPSSSSRRSTKTAENLHLDPSVGPDLNPSLDSDRGRATPAFRSTTWSSCPSPQRTTPCSGSAAKMTPSPPASRLESHRWPILPPISPVRGRSAASHCSELSCTQSCVFDELEAIAPLSASCLSLDEPSDSSGSPSPDTDLSPGLAALTVACDSGNLGSLSRVRLLLLDRLATGDQSPSGLEEEIYPLDDWSDLMQYDTAGVLRPRTAGSVSERCDSAGKVRGNKSDQSDGGSESPSSWIIDPSPSFSMFRSSSPPCQSNHSCHTDDGGPSEEESIHPGWKDRAELLDGGRRSESDRTEEKERRMEERKTKALNMLSKLQDDTPRQRKASKDHSNFEDFDFLAKYCIFSQEKLAEYKRAFEAEDSDDDGYISCLQVLLALKTITPPELLSDEEEIYVYRILEMVDFRVTDGLVDLRLFAVIASLAQKIASMDEFMRSLITNMDFRSLEVRLFKAKTPGGMRSLNYVQRISLDFTGTLFPHAICLADADNDSLNELVVGDTSGKLLVYKNDDSKPCITRTCVGMLTCVAVGDVCNKGKNFVVAVGAEGWFHLFDLTATTASKAESSSQHEFLSSEDQKPFFTQHIPANTKVILISDIDGDGRCELVVGYTDRVVRAFRWEEASDGSDAGSGQLVLLKKWLLEGQVDSLSVNPGPEGLPELMVSQPGCGYAILLCSWTQQDSSGSGDEAPATPGSEGPSRDVVLHLTTGRIHNKNVSTHLIGSISKGSKEESSKCGLFALCTLDGTLKLMDSSEQLLWSVQVDHQLFALQKLDVTGDGREEVVACAWDGQTYIIDHNRTVVRFQFDENVNAFCAGQYTCKEGRNSPCLVYVSFNHKIYIYWKVELERMESTNLLRVLEEKPEFRSHLKELEVDAEDSTAVRALVADILYRDVQT</sequence>
<feature type="compositionally biased region" description="Polar residues" evidence="1">
    <location>
        <begin position="355"/>
        <end position="373"/>
    </location>
</feature>
<evidence type="ECO:0000256" key="2">
    <source>
        <dbReference type="SAM" id="SignalP"/>
    </source>
</evidence>
<name>A0A3Q1GP99_9TELE</name>
<feature type="compositionally biased region" description="Low complexity" evidence="1">
    <location>
        <begin position="546"/>
        <end position="569"/>
    </location>
</feature>
<dbReference type="Pfam" id="PF15907">
    <property type="entry name" value="Itfg2"/>
    <property type="match status" value="1"/>
</dbReference>
<dbReference type="AlphaFoldDB" id="A0A3Q1GP99"/>
<dbReference type="SUPFAM" id="SSF69318">
    <property type="entry name" value="Integrin alpha N-terminal domain"/>
    <property type="match status" value="1"/>
</dbReference>
<keyword evidence="2" id="KW-0732">Signal</keyword>
<feature type="compositionally biased region" description="Basic and acidic residues" evidence="1">
    <location>
        <begin position="632"/>
        <end position="644"/>
    </location>
</feature>
<protein>
    <submittedName>
        <fullName evidence="4">Integrin alpha FG-GAP repeat containing 2</fullName>
    </submittedName>
</protein>
<reference evidence="4" key="2">
    <citation type="submission" date="2025-09" db="UniProtKB">
        <authorList>
            <consortium name="Ensembl"/>
        </authorList>
    </citation>
    <scope>IDENTIFICATION</scope>
</reference>
<feature type="compositionally biased region" description="Basic and acidic residues" evidence="1">
    <location>
        <begin position="587"/>
        <end position="623"/>
    </location>
</feature>
<dbReference type="GO" id="GO:0032006">
    <property type="term" value="P:regulation of TOR signaling"/>
    <property type="evidence" value="ECO:0007669"/>
    <property type="project" value="TreeGrafter"/>
</dbReference>
<proteinExistence type="predicted"/>
<feature type="compositionally biased region" description="Pro residues" evidence="1">
    <location>
        <begin position="156"/>
        <end position="174"/>
    </location>
</feature>
<feature type="chain" id="PRO_5018638068" evidence="2">
    <location>
        <begin position="29"/>
        <end position="1205"/>
    </location>
</feature>
<feature type="signal peptide" evidence="2">
    <location>
        <begin position="1"/>
        <end position="28"/>
    </location>
</feature>
<dbReference type="GO" id="GO:0140007">
    <property type="term" value="C:KICSTOR complex"/>
    <property type="evidence" value="ECO:0007669"/>
    <property type="project" value="TreeGrafter"/>
</dbReference>
<keyword evidence="5" id="KW-1185">Reference proteome</keyword>
<evidence type="ECO:0000259" key="3">
    <source>
        <dbReference type="PROSITE" id="PS50222"/>
    </source>
</evidence>
<accession>A0A3Q1GP99</accession>
<dbReference type="Proteomes" id="UP000257200">
    <property type="component" value="Unplaced"/>
</dbReference>
<feature type="domain" description="EF-hand" evidence="3">
    <location>
        <begin position="664"/>
        <end position="699"/>
    </location>
</feature>
<evidence type="ECO:0000313" key="5">
    <source>
        <dbReference type="Proteomes" id="UP000257200"/>
    </source>
</evidence>
<dbReference type="GeneTree" id="ENSGT00390000005378"/>
<organism evidence="4 5">
    <name type="scientific">Acanthochromis polyacanthus</name>
    <name type="common">spiny chromis</name>
    <dbReference type="NCBI Taxonomy" id="80966"/>
    <lineage>
        <taxon>Eukaryota</taxon>
        <taxon>Metazoa</taxon>
        <taxon>Chordata</taxon>
        <taxon>Craniata</taxon>
        <taxon>Vertebrata</taxon>
        <taxon>Euteleostomi</taxon>
        <taxon>Actinopterygii</taxon>
        <taxon>Neopterygii</taxon>
        <taxon>Teleostei</taxon>
        <taxon>Neoteleostei</taxon>
        <taxon>Acanthomorphata</taxon>
        <taxon>Ovalentaria</taxon>
        <taxon>Pomacentridae</taxon>
        <taxon>Acanthochromis</taxon>
    </lineage>
</organism>
<feature type="compositionally biased region" description="Pro residues" evidence="1">
    <location>
        <begin position="119"/>
        <end position="134"/>
    </location>
</feature>
<dbReference type="InterPro" id="IPR031793">
    <property type="entry name" value="KICSTOR_ITFG2"/>
</dbReference>
<dbReference type="PANTHER" id="PTHR16317:SF1">
    <property type="entry name" value="KICSTOR COMPLEX PROTEIN ITFG2"/>
    <property type="match status" value="1"/>
</dbReference>
<feature type="region of interest" description="Disordered" evidence="1">
    <location>
        <begin position="116"/>
        <end position="176"/>
    </location>
</feature>
<dbReference type="GO" id="GO:0005509">
    <property type="term" value="F:calcium ion binding"/>
    <property type="evidence" value="ECO:0007669"/>
    <property type="project" value="InterPro"/>
</dbReference>
<dbReference type="PROSITE" id="PS50222">
    <property type="entry name" value="EF_HAND_2"/>
    <property type="match status" value="1"/>
</dbReference>
<dbReference type="PANTHER" id="PTHR16317">
    <property type="entry name" value="INTEGRIN ALPHA REPEAT DOMAIN-CONTAINING"/>
    <property type="match status" value="1"/>
</dbReference>
<feature type="compositionally biased region" description="Polar residues" evidence="1">
    <location>
        <begin position="199"/>
        <end position="211"/>
    </location>
</feature>
<feature type="compositionally biased region" description="Basic and acidic residues" evidence="1">
    <location>
        <begin position="526"/>
        <end position="541"/>
    </location>
</feature>
<dbReference type="InterPro" id="IPR028994">
    <property type="entry name" value="Integrin_alpha_N"/>
</dbReference>
<feature type="region of interest" description="Disordered" evidence="1">
    <location>
        <begin position="520"/>
        <end position="644"/>
    </location>
</feature>
<dbReference type="InterPro" id="IPR011992">
    <property type="entry name" value="EF-hand-dom_pair"/>
</dbReference>
<evidence type="ECO:0000256" key="1">
    <source>
        <dbReference type="SAM" id="MobiDB-lite"/>
    </source>
</evidence>